<dbReference type="Pfam" id="PF03466">
    <property type="entry name" value="LysR_substrate"/>
    <property type="match status" value="1"/>
</dbReference>
<dbReference type="Gene3D" id="1.10.10.10">
    <property type="entry name" value="Winged helix-like DNA-binding domain superfamily/Winged helix DNA-binding domain"/>
    <property type="match status" value="1"/>
</dbReference>
<evidence type="ECO:0000256" key="4">
    <source>
        <dbReference type="ARBA" id="ARBA00023163"/>
    </source>
</evidence>
<dbReference type="InterPro" id="IPR058163">
    <property type="entry name" value="LysR-type_TF_proteobact-type"/>
</dbReference>
<evidence type="ECO:0000313" key="6">
    <source>
        <dbReference type="EMBL" id="GAA3975546.1"/>
    </source>
</evidence>
<dbReference type="PANTHER" id="PTHR30537:SF5">
    <property type="entry name" value="HTH-TYPE TRANSCRIPTIONAL ACTIVATOR TTDR-RELATED"/>
    <property type="match status" value="1"/>
</dbReference>
<dbReference type="Pfam" id="PF00126">
    <property type="entry name" value="HTH_1"/>
    <property type="match status" value="1"/>
</dbReference>
<evidence type="ECO:0000313" key="7">
    <source>
        <dbReference type="Proteomes" id="UP001501337"/>
    </source>
</evidence>
<comment type="caution">
    <text evidence="6">The sequence shown here is derived from an EMBL/GenBank/DDBJ whole genome shotgun (WGS) entry which is preliminary data.</text>
</comment>
<dbReference type="SUPFAM" id="SSF46785">
    <property type="entry name" value="Winged helix' DNA-binding domain"/>
    <property type="match status" value="1"/>
</dbReference>
<dbReference type="InterPro" id="IPR036388">
    <property type="entry name" value="WH-like_DNA-bd_sf"/>
</dbReference>
<dbReference type="CDD" id="cd08422">
    <property type="entry name" value="PBP2_CrgA_like"/>
    <property type="match status" value="1"/>
</dbReference>
<dbReference type="PANTHER" id="PTHR30537">
    <property type="entry name" value="HTH-TYPE TRANSCRIPTIONAL REGULATOR"/>
    <property type="match status" value="1"/>
</dbReference>
<evidence type="ECO:0000256" key="1">
    <source>
        <dbReference type="ARBA" id="ARBA00009437"/>
    </source>
</evidence>
<dbReference type="InterPro" id="IPR000847">
    <property type="entry name" value="LysR_HTH_N"/>
</dbReference>
<evidence type="ECO:0000256" key="2">
    <source>
        <dbReference type="ARBA" id="ARBA00023015"/>
    </source>
</evidence>
<evidence type="ECO:0000256" key="3">
    <source>
        <dbReference type="ARBA" id="ARBA00023125"/>
    </source>
</evidence>
<keyword evidence="2" id="KW-0805">Transcription regulation</keyword>
<dbReference type="SUPFAM" id="SSF53850">
    <property type="entry name" value="Periplasmic binding protein-like II"/>
    <property type="match status" value="1"/>
</dbReference>
<dbReference type="RefSeq" id="WP_344808911.1">
    <property type="nucleotide sequence ID" value="NZ_BAABBO010000018.1"/>
</dbReference>
<accession>A0ABP7Q2M6</accession>
<proteinExistence type="inferred from homology"/>
<keyword evidence="3" id="KW-0238">DNA-binding</keyword>
<comment type="similarity">
    <text evidence="1">Belongs to the LysR transcriptional regulatory family.</text>
</comment>
<reference evidence="7" key="1">
    <citation type="journal article" date="2019" name="Int. J. Syst. Evol. Microbiol.">
        <title>The Global Catalogue of Microorganisms (GCM) 10K type strain sequencing project: providing services to taxonomists for standard genome sequencing and annotation.</title>
        <authorList>
            <consortium name="The Broad Institute Genomics Platform"/>
            <consortium name="The Broad Institute Genome Sequencing Center for Infectious Disease"/>
            <person name="Wu L."/>
            <person name="Ma J."/>
        </authorList>
    </citation>
    <scope>NUCLEOTIDE SEQUENCE [LARGE SCALE GENOMIC DNA]</scope>
    <source>
        <strain evidence="7">JCM 17555</strain>
    </source>
</reference>
<dbReference type="InterPro" id="IPR005119">
    <property type="entry name" value="LysR_subst-bd"/>
</dbReference>
<name>A0ABP7Q2M6_9GAMM</name>
<dbReference type="EMBL" id="BAABBO010000018">
    <property type="protein sequence ID" value="GAA3975546.1"/>
    <property type="molecule type" value="Genomic_DNA"/>
</dbReference>
<keyword evidence="7" id="KW-1185">Reference proteome</keyword>
<protein>
    <submittedName>
        <fullName evidence="6">LysR family transcriptional regulator</fullName>
    </submittedName>
</protein>
<gene>
    <name evidence="6" type="ORF">GCM10022278_35570</name>
</gene>
<dbReference type="Gene3D" id="3.40.190.290">
    <property type="match status" value="1"/>
</dbReference>
<organism evidence="6 7">
    <name type="scientific">Allohahella marinimesophila</name>
    <dbReference type="NCBI Taxonomy" id="1054972"/>
    <lineage>
        <taxon>Bacteria</taxon>
        <taxon>Pseudomonadati</taxon>
        <taxon>Pseudomonadota</taxon>
        <taxon>Gammaproteobacteria</taxon>
        <taxon>Oceanospirillales</taxon>
        <taxon>Hahellaceae</taxon>
        <taxon>Allohahella</taxon>
    </lineage>
</organism>
<keyword evidence="4" id="KW-0804">Transcription</keyword>
<dbReference type="InterPro" id="IPR036390">
    <property type="entry name" value="WH_DNA-bd_sf"/>
</dbReference>
<feature type="domain" description="HTH lysR-type" evidence="5">
    <location>
        <begin position="1"/>
        <end position="59"/>
    </location>
</feature>
<dbReference type="Proteomes" id="UP001501337">
    <property type="component" value="Unassembled WGS sequence"/>
</dbReference>
<dbReference type="PROSITE" id="PS50931">
    <property type="entry name" value="HTH_LYSR"/>
    <property type="match status" value="1"/>
</dbReference>
<evidence type="ECO:0000259" key="5">
    <source>
        <dbReference type="PROSITE" id="PS50931"/>
    </source>
</evidence>
<sequence>MDKFLEMQTFTAVVDAGSFVGAADSLGMSKAAVSRYIADLETRLGLRLLHRTTRRLSLTEEGDVFYYRCRELLAGLEAAETELSSRRAEASGLLRVNAPLTFGISHLAPLWGDFLEQNPKISIDITLSDRMVDLVEEGYDLAIRIAALSNSTLISRRFASTRIVLCASPAYLAAFGEPHTPADLTSHRIIAYSYSAKGHDWRFDGPEGPVSVTTRPAMSSNNGDTCRALALAGQGITLQPDFLVGPDLAEGRLIELLPEYRAEKLGIYAMYPTRKHVAPKVTALIDFLQGRF</sequence>